<name>A0A0B7B7L6_9EUPU</name>
<dbReference type="EMBL" id="HACG01042468">
    <property type="protein sequence ID" value="CEK89333.1"/>
    <property type="molecule type" value="Transcribed_RNA"/>
</dbReference>
<proteinExistence type="predicted"/>
<evidence type="ECO:0000313" key="2">
    <source>
        <dbReference type="EMBL" id="CEK89334.1"/>
    </source>
</evidence>
<dbReference type="EMBL" id="HACG01042469">
    <property type="protein sequence ID" value="CEK89334.1"/>
    <property type="molecule type" value="Transcribed_RNA"/>
</dbReference>
<sequence length="63" mass="7311">MALSRLKPMTFRVHSLQGMDLLQGMDSLQGMHSLQGMDSLQGKCLHHRDTHVCIQLSFYNFRY</sequence>
<accession>A0A0B7B7L6</accession>
<dbReference type="AlphaFoldDB" id="A0A0B7B7L6"/>
<reference evidence="2" key="1">
    <citation type="submission" date="2014-12" db="EMBL/GenBank/DDBJ databases">
        <title>Insight into the proteome of Arion vulgaris.</title>
        <authorList>
            <person name="Aradska J."/>
            <person name="Bulat T."/>
            <person name="Smidak R."/>
            <person name="Sarate P."/>
            <person name="Gangsoo J."/>
            <person name="Sialana F."/>
            <person name="Bilban M."/>
            <person name="Lubec G."/>
        </authorList>
    </citation>
    <scope>NUCLEOTIDE SEQUENCE</scope>
    <source>
        <tissue evidence="2">Skin</tissue>
    </source>
</reference>
<protein>
    <submittedName>
        <fullName evidence="2">Uncharacterized protein</fullName>
    </submittedName>
</protein>
<gene>
    <name evidence="2" type="primary">ORF170287</name>
    <name evidence="1" type="synonym">ORF170274</name>
</gene>
<evidence type="ECO:0000313" key="1">
    <source>
        <dbReference type="EMBL" id="CEK89333.1"/>
    </source>
</evidence>
<organism evidence="2">
    <name type="scientific">Arion vulgaris</name>
    <dbReference type="NCBI Taxonomy" id="1028688"/>
    <lineage>
        <taxon>Eukaryota</taxon>
        <taxon>Metazoa</taxon>
        <taxon>Spiralia</taxon>
        <taxon>Lophotrochozoa</taxon>
        <taxon>Mollusca</taxon>
        <taxon>Gastropoda</taxon>
        <taxon>Heterobranchia</taxon>
        <taxon>Euthyneura</taxon>
        <taxon>Panpulmonata</taxon>
        <taxon>Eupulmonata</taxon>
        <taxon>Stylommatophora</taxon>
        <taxon>Helicina</taxon>
        <taxon>Arionoidea</taxon>
        <taxon>Arionidae</taxon>
        <taxon>Arion</taxon>
    </lineage>
</organism>